<evidence type="ECO:0008006" key="3">
    <source>
        <dbReference type="Google" id="ProtNLM"/>
    </source>
</evidence>
<name>A0ABT7LQK0_9BURK</name>
<protein>
    <recommendedName>
        <fullName evidence="3">Phosphoadenosine phosphosulphate reductase domain-containing protein</fullName>
    </recommendedName>
</protein>
<dbReference type="InterPro" id="IPR014729">
    <property type="entry name" value="Rossmann-like_a/b/a_fold"/>
</dbReference>
<evidence type="ECO:0000313" key="2">
    <source>
        <dbReference type="Proteomes" id="UP001238603"/>
    </source>
</evidence>
<dbReference type="RefSeq" id="WP_285984480.1">
    <property type="nucleotide sequence ID" value="NZ_JASVDS010000008.1"/>
</dbReference>
<dbReference type="Gene3D" id="3.40.50.620">
    <property type="entry name" value="HUPs"/>
    <property type="match status" value="1"/>
</dbReference>
<sequence>MSRIVCQFSCGAASAVATKLALAKYGDRCVILNAFVKNEHPDNRRFLADCERWFGQPITVLRDEKYGADTIEVFRRHRFMVSFRGAKCSTLLKRELMDAWKQPGDVMVLGYTAEEQDRLDDFRERFPDRPILAPLIDAGLGKEDCKAMVERAGIGLPLMYRLGYDNANCIGCVKGGMGYFRAIREDFPAEFEELCRVQDEIGPGSWFMRHRSGPLKDQRFPLRELPAGPVRRNESVPACGFVCETAEALYAA</sequence>
<gene>
    <name evidence="1" type="ORF">QRD43_21055</name>
</gene>
<accession>A0ABT7LQK0</accession>
<proteinExistence type="predicted"/>
<keyword evidence="2" id="KW-1185">Reference proteome</keyword>
<reference evidence="1 2" key="1">
    <citation type="submission" date="2023-06" db="EMBL/GenBank/DDBJ databases">
        <title>Pelomonas sp. APW6 16S ribosomal RNA gene genome sequencing and assembly.</title>
        <authorList>
            <person name="Woo H."/>
        </authorList>
    </citation>
    <scope>NUCLEOTIDE SEQUENCE [LARGE SCALE GENOMIC DNA]</scope>
    <source>
        <strain evidence="1 2">APW6</strain>
    </source>
</reference>
<dbReference type="Proteomes" id="UP001238603">
    <property type="component" value="Unassembled WGS sequence"/>
</dbReference>
<dbReference type="SUPFAM" id="SSF52402">
    <property type="entry name" value="Adenine nucleotide alpha hydrolases-like"/>
    <property type="match status" value="1"/>
</dbReference>
<comment type="caution">
    <text evidence="1">The sequence shown here is derived from an EMBL/GenBank/DDBJ whole genome shotgun (WGS) entry which is preliminary data.</text>
</comment>
<evidence type="ECO:0000313" key="1">
    <source>
        <dbReference type="EMBL" id="MDL5034405.1"/>
    </source>
</evidence>
<dbReference type="EMBL" id="JASVDS010000008">
    <property type="protein sequence ID" value="MDL5034405.1"/>
    <property type="molecule type" value="Genomic_DNA"/>
</dbReference>
<organism evidence="1 2">
    <name type="scientific">Roseateles subflavus</name>
    <dbReference type="NCBI Taxonomy" id="3053353"/>
    <lineage>
        <taxon>Bacteria</taxon>
        <taxon>Pseudomonadati</taxon>
        <taxon>Pseudomonadota</taxon>
        <taxon>Betaproteobacteria</taxon>
        <taxon>Burkholderiales</taxon>
        <taxon>Sphaerotilaceae</taxon>
        <taxon>Roseateles</taxon>
    </lineage>
</organism>